<keyword evidence="1" id="KW-0472">Membrane</keyword>
<keyword evidence="1" id="KW-0812">Transmembrane</keyword>
<comment type="caution">
    <text evidence="3">The sequence shown here is derived from an EMBL/GenBank/DDBJ whole genome shotgun (WGS) entry which is preliminary data.</text>
</comment>
<feature type="chain" id="PRO_5047108792" evidence="2">
    <location>
        <begin position="31"/>
        <end position="303"/>
    </location>
</feature>
<evidence type="ECO:0000313" key="4">
    <source>
        <dbReference type="Proteomes" id="UP001597145"/>
    </source>
</evidence>
<evidence type="ECO:0000256" key="1">
    <source>
        <dbReference type="SAM" id="Phobius"/>
    </source>
</evidence>
<feature type="signal peptide" evidence="2">
    <location>
        <begin position="1"/>
        <end position="30"/>
    </location>
</feature>
<dbReference type="RefSeq" id="WP_343970317.1">
    <property type="nucleotide sequence ID" value="NZ_BAAAJG010000002.1"/>
</dbReference>
<keyword evidence="1" id="KW-1133">Transmembrane helix</keyword>
<protein>
    <submittedName>
        <fullName evidence="3">Uncharacterized protein</fullName>
    </submittedName>
</protein>
<keyword evidence="2" id="KW-0732">Signal</keyword>
<feature type="transmembrane region" description="Helical" evidence="1">
    <location>
        <begin position="170"/>
        <end position="193"/>
    </location>
</feature>
<feature type="transmembrane region" description="Helical" evidence="1">
    <location>
        <begin position="199"/>
        <end position="223"/>
    </location>
</feature>
<keyword evidence="4" id="KW-1185">Reference proteome</keyword>
<evidence type="ECO:0000313" key="3">
    <source>
        <dbReference type="EMBL" id="MFD1530686.1"/>
    </source>
</evidence>
<organism evidence="3 4">
    <name type="scientific">Pseudonocardia aurantiaca</name>
    <dbReference type="NCBI Taxonomy" id="75290"/>
    <lineage>
        <taxon>Bacteria</taxon>
        <taxon>Bacillati</taxon>
        <taxon>Actinomycetota</taxon>
        <taxon>Actinomycetes</taxon>
        <taxon>Pseudonocardiales</taxon>
        <taxon>Pseudonocardiaceae</taxon>
        <taxon>Pseudonocardia</taxon>
    </lineage>
</organism>
<feature type="transmembrane region" description="Helical" evidence="1">
    <location>
        <begin position="230"/>
        <end position="249"/>
    </location>
</feature>
<name>A0ABW4FLC5_9PSEU</name>
<proteinExistence type="predicted"/>
<dbReference type="EMBL" id="JBHUCP010000009">
    <property type="protein sequence ID" value="MFD1530686.1"/>
    <property type="molecule type" value="Genomic_DNA"/>
</dbReference>
<feature type="transmembrane region" description="Helical" evidence="1">
    <location>
        <begin position="142"/>
        <end position="163"/>
    </location>
</feature>
<reference evidence="4" key="1">
    <citation type="journal article" date="2019" name="Int. J. Syst. Evol. Microbiol.">
        <title>The Global Catalogue of Microorganisms (GCM) 10K type strain sequencing project: providing services to taxonomists for standard genome sequencing and annotation.</title>
        <authorList>
            <consortium name="The Broad Institute Genomics Platform"/>
            <consortium name="The Broad Institute Genome Sequencing Center for Infectious Disease"/>
            <person name="Wu L."/>
            <person name="Ma J."/>
        </authorList>
    </citation>
    <scope>NUCLEOTIDE SEQUENCE [LARGE SCALE GENOMIC DNA]</scope>
    <source>
        <strain evidence="4">JCM 12165</strain>
    </source>
</reference>
<sequence length="303" mass="30175">MGARFVRTVLLLALTAVLLPGGATPAAAHAGGLSSSTSQAGVLALDPPVPGLDVRAVEFGARLRLTNGTAAPVVVTPGPDGVALPTVPPGGIAYWFDPRIAAAAAAERPEGDRLGWAVPLRVGDAAVTVRGEQYWPPPPATVVWTLLALLALAVPAVAGLLGASRVWGGVVLAAATLVVLAAHLTHVLGSAGVPEDQPYALMLLSAAGYAMLGWPLGAIGAWLTLRGHSAGPLLCVAAGGLFAIVIAPVDAFTLFEAVVPFSWGADFDRALVALTLGGGLGVVVAGVAVLRRGPVASTPGPAA</sequence>
<feature type="transmembrane region" description="Helical" evidence="1">
    <location>
        <begin position="269"/>
        <end position="290"/>
    </location>
</feature>
<gene>
    <name evidence="3" type="ORF">ACFSCY_14660</name>
</gene>
<dbReference type="Proteomes" id="UP001597145">
    <property type="component" value="Unassembled WGS sequence"/>
</dbReference>
<evidence type="ECO:0000256" key="2">
    <source>
        <dbReference type="SAM" id="SignalP"/>
    </source>
</evidence>
<accession>A0ABW4FLC5</accession>